<dbReference type="EMBL" id="JAFMYW010000009">
    <property type="protein sequence ID" value="MBO0951944.1"/>
    <property type="molecule type" value="Genomic_DNA"/>
</dbReference>
<evidence type="ECO:0000259" key="2">
    <source>
        <dbReference type="SMART" id="SM00429"/>
    </source>
</evidence>
<dbReference type="SUPFAM" id="SSF81296">
    <property type="entry name" value="E set domains"/>
    <property type="match status" value="2"/>
</dbReference>
<reference evidence="3 4" key="1">
    <citation type="submission" date="2021-03" db="EMBL/GenBank/DDBJ databases">
        <title>Fibrella sp. HMF5405 genome sequencing and assembly.</title>
        <authorList>
            <person name="Kang H."/>
            <person name="Kim H."/>
            <person name="Bae S."/>
            <person name="Joh K."/>
        </authorList>
    </citation>
    <scope>NUCLEOTIDE SEQUENCE [LARGE SCALE GENOMIC DNA]</scope>
    <source>
        <strain evidence="3 4">HMF5405</strain>
    </source>
</reference>
<keyword evidence="4" id="KW-1185">Reference proteome</keyword>
<organism evidence="3 4">
    <name type="scientific">Fibrella forsythiae</name>
    <dbReference type="NCBI Taxonomy" id="2817061"/>
    <lineage>
        <taxon>Bacteria</taxon>
        <taxon>Pseudomonadati</taxon>
        <taxon>Bacteroidota</taxon>
        <taxon>Cytophagia</taxon>
        <taxon>Cytophagales</taxon>
        <taxon>Spirosomataceae</taxon>
        <taxon>Fibrella</taxon>
    </lineage>
</organism>
<dbReference type="Pfam" id="PF01833">
    <property type="entry name" value="TIG"/>
    <property type="match status" value="1"/>
</dbReference>
<comment type="caution">
    <text evidence="3">The sequence shown here is derived from an EMBL/GenBank/DDBJ whole genome shotgun (WGS) entry which is preliminary data.</text>
</comment>
<name>A0ABS3JRW4_9BACT</name>
<evidence type="ECO:0000313" key="4">
    <source>
        <dbReference type="Proteomes" id="UP000664628"/>
    </source>
</evidence>
<proteinExistence type="predicted"/>
<feature type="domain" description="IPT/TIG" evidence="2">
    <location>
        <begin position="125"/>
        <end position="210"/>
    </location>
</feature>
<evidence type="ECO:0000256" key="1">
    <source>
        <dbReference type="SAM" id="SignalP"/>
    </source>
</evidence>
<evidence type="ECO:0000313" key="3">
    <source>
        <dbReference type="EMBL" id="MBO0951944.1"/>
    </source>
</evidence>
<keyword evidence="1" id="KW-0732">Signal</keyword>
<sequence>MKFNTLYSVAGLSALTLAAGLVISSCQKDTDGRPQIGPGNPVATKIMPDSAAGGTLVTLTGTGLGDIRTIMFEKQNVPAGFQTTLNTDGAILFRVPTEAAGGKQNIMLTNSAGQTLTVPFKVLAFPTVTTISMLDFTKGTKVTITGNNLDDVTSVAVADSLKGISDAATIVSKSKKELVITMPASSLNRGTLAITNSTGRIRTKQEFTNIDKAFPIFTDAYGAGYQDNSWGDAGAVSTKEAVFGTASASKNYQKGNWHLMAFANWGGVKYDASYTYLTGWIKGGSVDYPLFVTTDASKAGFGNFVDANQINVKAGVWNYFKIKIADMDFWAPGKTMQQLGFRIKGPDKQDEVFYFDNIMLVK</sequence>
<feature type="domain" description="IPT/TIG" evidence="2">
    <location>
        <begin position="40"/>
        <end position="123"/>
    </location>
</feature>
<dbReference type="SMART" id="SM00429">
    <property type="entry name" value="IPT"/>
    <property type="match status" value="2"/>
</dbReference>
<dbReference type="InterPro" id="IPR014756">
    <property type="entry name" value="Ig_E-set"/>
</dbReference>
<feature type="chain" id="PRO_5045486239" evidence="1">
    <location>
        <begin position="19"/>
        <end position="362"/>
    </location>
</feature>
<protein>
    <submittedName>
        <fullName evidence="3">IPT/TIG domain-containing protein</fullName>
    </submittedName>
</protein>
<dbReference type="PROSITE" id="PS51257">
    <property type="entry name" value="PROKAR_LIPOPROTEIN"/>
    <property type="match status" value="1"/>
</dbReference>
<accession>A0ABS3JRW4</accession>
<gene>
    <name evidence="3" type="ORF">J2I46_25395</name>
</gene>
<dbReference type="RefSeq" id="WP_207331894.1">
    <property type="nucleotide sequence ID" value="NZ_JAFMYW010000009.1"/>
</dbReference>
<dbReference type="Proteomes" id="UP000664628">
    <property type="component" value="Unassembled WGS sequence"/>
</dbReference>
<dbReference type="Gene3D" id="2.60.40.10">
    <property type="entry name" value="Immunoglobulins"/>
    <property type="match status" value="2"/>
</dbReference>
<dbReference type="InterPro" id="IPR013783">
    <property type="entry name" value="Ig-like_fold"/>
</dbReference>
<feature type="signal peptide" evidence="1">
    <location>
        <begin position="1"/>
        <end position="18"/>
    </location>
</feature>
<dbReference type="InterPro" id="IPR002909">
    <property type="entry name" value="IPT_dom"/>
</dbReference>
<dbReference type="CDD" id="cd00102">
    <property type="entry name" value="IPT"/>
    <property type="match status" value="1"/>
</dbReference>